<dbReference type="Gene3D" id="3.30.70.580">
    <property type="entry name" value="Pseudouridine synthase I, catalytic domain, N-terminal subdomain"/>
    <property type="match status" value="1"/>
</dbReference>
<name>A0A8B9HSD0_ASTMX</name>
<dbReference type="GO" id="GO:0009982">
    <property type="term" value="F:pseudouridine synthase activity"/>
    <property type="evidence" value="ECO:0007669"/>
    <property type="project" value="InterPro"/>
</dbReference>
<organism evidence="1 2">
    <name type="scientific">Astyanax mexicanus</name>
    <name type="common">Blind cave fish</name>
    <name type="synonym">Astyanax fasciatus mexicanus</name>
    <dbReference type="NCBI Taxonomy" id="7994"/>
    <lineage>
        <taxon>Eukaryota</taxon>
        <taxon>Metazoa</taxon>
        <taxon>Chordata</taxon>
        <taxon>Craniata</taxon>
        <taxon>Vertebrata</taxon>
        <taxon>Euteleostomi</taxon>
        <taxon>Actinopterygii</taxon>
        <taxon>Neopterygii</taxon>
        <taxon>Teleostei</taxon>
        <taxon>Ostariophysi</taxon>
        <taxon>Characiformes</taxon>
        <taxon>Characoidei</taxon>
        <taxon>Acestrorhamphidae</taxon>
        <taxon>Acestrorhamphinae</taxon>
        <taxon>Astyanax</taxon>
    </lineage>
</organism>
<proteinExistence type="predicted"/>
<evidence type="ECO:0000313" key="1">
    <source>
        <dbReference type="Ensembl" id="ENSAMXP00005016665.1"/>
    </source>
</evidence>
<protein>
    <submittedName>
        <fullName evidence="1">Uncharacterized protein</fullName>
    </submittedName>
</protein>
<accession>A0A8B9HSD0</accession>
<sequence length="63" mass="7358">MQHNCTRYLIFFQYLGTKYSGVMKIPAHQPVEGVQNHIEVSLTLLQLIRSTVKSRRPCSIIRR</sequence>
<dbReference type="GO" id="GO:0003723">
    <property type="term" value="F:RNA binding"/>
    <property type="evidence" value="ECO:0007669"/>
    <property type="project" value="InterPro"/>
</dbReference>
<dbReference type="Ensembl" id="ENSAMXT00005018392.1">
    <property type="protein sequence ID" value="ENSAMXP00005016665.1"/>
    <property type="gene ID" value="ENSAMXG00005008683.1"/>
</dbReference>
<dbReference type="AlphaFoldDB" id="A0A8B9HSD0"/>
<evidence type="ECO:0000313" key="2">
    <source>
        <dbReference type="Proteomes" id="UP000694621"/>
    </source>
</evidence>
<dbReference type="Proteomes" id="UP000694621">
    <property type="component" value="Unplaced"/>
</dbReference>
<dbReference type="InterPro" id="IPR020094">
    <property type="entry name" value="TruA/RsuA/RluB/E/F_N"/>
</dbReference>
<reference evidence="1" key="1">
    <citation type="submission" date="2025-08" db="UniProtKB">
        <authorList>
            <consortium name="Ensembl"/>
        </authorList>
    </citation>
    <scope>IDENTIFICATION</scope>
</reference>